<dbReference type="OrthoDB" id="3945418at2759"/>
<dbReference type="InterPro" id="IPR001041">
    <property type="entry name" value="2Fe-2S_ferredoxin-type"/>
</dbReference>
<dbReference type="PRINTS" id="PR00359">
    <property type="entry name" value="BP450"/>
</dbReference>
<dbReference type="InterPro" id="IPR039261">
    <property type="entry name" value="FNR_nucleotide-bd"/>
</dbReference>
<evidence type="ECO:0000256" key="5">
    <source>
        <dbReference type="ARBA" id="ARBA00023014"/>
    </source>
</evidence>
<evidence type="ECO:0000256" key="4">
    <source>
        <dbReference type="ARBA" id="ARBA00023004"/>
    </source>
</evidence>
<dbReference type="PRINTS" id="PR00385">
    <property type="entry name" value="P450"/>
</dbReference>
<dbReference type="Gene3D" id="3.10.20.30">
    <property type="match status" value="1"/>
</dbReference>
<dbReference type="PANTHER" id="PTHR46696:SF6">
    <property type="entry name" value="P450, PUTATIVE (EUROFUNG)-RELATED"/>
    <property type="match status" value="1"/>
</dbReference>
<dbReference type="CDD" id="cd06185">
    <property type="entry name" value="PDR_like"/>
    <property type="match status" value="1"/>
</dbReference>
<evidence type="ECO:0000256" key="1">
    <source>
        <dbReference type="ARBA" id="ARBA00010617"/>
    </source>
</evidence>
<comment type="caution">
    <text evidence="8">The sequence shown here is derived from an EMBL/GenBank/DDBJ whole genome shotgun (WGS) entry which is preliminary data.</text>
</comment>
<dbReference type="PROSITE" id="PS00197">
    <property type="entry name" value="2FE2S_FER_1"/>
    <property type="match status" value="1"/>
</dbReference>
<dbReference type="Gene3D" id="2.40.30.10">
    <property type="entry name" value="Translation factors"/>
    <property type="match status" value="1"/>
</dbReference>
<dbReference type="Pfam" id="PF00067">
    <property type="entry name" value="p450"/>
    <property type="match status" value="2"/>
</dbReference>
<dbReference type="PANTHER" id="PTHR46696">
    <property type="entry name" value="P450, PUTATIVE (EUROFUNG)-RELATED"/>
    <property type="match status" value="1"/>
</dbReference>
<dbReference type="GO" id="GO:0004497">
    <property type="term" value="F:monooxygenase activity"/>
    <property type="evidence" value="ECO:0007669"/>
    <property type="project" value="InterPro"/>
</dbReference>
<dbReference type="CDD" id="cd00207">
    <property type="entry name" value="fer2"/>
    <property type="match status" value="1"/>
</dbReference>
<protein>
    <submittedName>
        <fullName evidence="8">Cytochrome P450</fullName>
    </submittedName>
</protein>
<dbReference type="Proteomes" id="UP000813385">
    <property type="component" value="Unassembled WGS sequence"/>
</dbReference>
<dbReference type="Pfam" id="PF00111">
    <property type="entry name" value="Fer2"/>
    <property type="match status" value="1"/>
</dbReference>
<sequence>MACPFSNPRGLFQDLAASREHPGIEYSKSLGGHVVSRYEDIISVLDRPDIFSSRPTVPDFPPPVKGIFADKIPEKGTLLAWDNPDHDRLRRSVAGFFVPRRLQRFEPLLRATAHDLVDGFVTRGSIEIKSNFALPLPLRTIVAVAGLDPARWQWIGQCLSLFGGITNAEDDVPIQKKVKDVLELHEYVAGVIEERRTDRKDDLISHIWNERDAGNVEMTDFEHLGMIPGLLLAGHETTTNVLSMGLSHLLANDLWNEATESDESRGAAIEELLRYESAITGMRRKVTRETSVGSTNFQPGDMLFVAYNSGSRDSTKFESPEKLDLGRRSKTQHLGFGRGIHACLGAPFARLLLRTELAVLRERLPNLRLKTPYDEVQYLHVHEGRGPVAVEVAWDPVPAEKMCARPRPSENGSVVKLPPRQQEQEMRVVAAEMATRDIKLLTLQPSNGDDLPAWTPGAHIDLAVGGLGHRQYSLCSDPSVPSTIQVAVLKEENGTGGSRHIHETTVVGGKVLIRGPRNNFSFKPGALKTIIVAGGIGITPLKPMAALAAASGLNYQLVYLGKSRAGMAFVQELVKTHGKRLITWAADEHSGNRFDLARFFESESFSGLKVYSCGPEALLSGLEAVLSSAPPDTLRVERFANAAVAVNAKNEPFEVVLGRSGKCLTVPQDRTLLDIINEAGAGIMSTCNKGLCGTCEVQVLEGVPEHRDVVLTPEERAEGKAIMTCVSRCKGKRLVLDLW</sequence>
<dbReference type="InterPro" id="IPR017927">
    <property type="entry name" value="FAD-bd_FR_type"/>
</dbReference>
<accession>A0A8K0T9S3</accession>
<keyword evidence="2" id="KW-0001">2Fe-2S</keyword>
<comment type="similarity">
    <text evidence="1">Belongs to the cytochrome P450 family.</text>
</comment>
<evidence type="ECO:0000256" key="2">
    <source>
        <dbReference type="ARBA" id="ARBA00022714"/>
    </source>
</evidence>
<dbReference type="Gene3D" id="3.40.50.80">
    <property type="entry name" value="Nucleotide-binding domain of ferredoxin-NADP reductase (FNR) module"/>
    <property type="match status" value="1"/>
</dbReference>
<dbReference type="PROSITE" id="PS00086">
    <property type="entry name" value="CYTOCHROME_P450"/>
    <property type="match status" value="1"/>
</dbReference>
<dbReference type="InterPro" id="IPR012675">
    <property type="entry name" value="Beta-grasp_dom_sf"/>
</dbReference>
<dbReference type="PROSITE" id="PS51085">
    <property type="entry name" value="2FE2S_FER_2"/>
    <property type="match status" value="1"/>
</dbReference>
<feature type="domain" description="2Fe-2S ferredoxin-type" evidence="6">
    <location>
        <begin position="653"/>
        <end position="739"/>
    </location>
</feature>
<evidence type="ECO:0000259" key="7">
    <source>
        <dbReference type="PROSITE" id="PS51384"/>
    </source>
</evidence>
<keyword evidence="5" id="KW-0411">Iron-sulfur</keyword>
<dbReference type="SUPFAM" id="SSF54292">
    <property type="entry name" value="2Fe-2S ferredoxin-like"/>
    <property type="match status" value="1"/>
</dbReference>
<dbReference type="EMBL" id="JAGPXD010000007">
    <property type="protein sequence ID" value="KAH7347275.1"/>
    <property type="molecule type" value="Genomic_DNA"/>
</dbReference>
<keyword evidence="3" id="KW-0479">Metal-binding</keyword>
<dbReference type="PROSITE" id="PS51384">
    <property type="entry name" value="FAD_FR"/>
    <property type="match status" value="1"/>
</dbReference>
<evidence type="ECO:0000313" key="9">
    <source>
        <dbReference type="Proteomes" id="UP000813385"/>
    </source>
</evidence>
<dbReference type="AlphaFoldDB" id="A0A8K0T9S3"/>
<organism evidence="8 9">
    <name type="scientific">Plectosphaerella cucumerina</name>
    <dbReference type="NCBI Taxonomy" id="40658"/>
    <lineage>
        <taxon>Eukaryota</taxon>
        <taxon>Fungi</taxon>
        <taxon>Dikarya</taxon>
        <taxon>Ascomycota</taxon>
        <taxon>Pezizomycotina</taxon>
        <taxon>Sordariomycetes</taxon>
        <taxon>Hypocreomycetidae</taxon>
        <taxon>Glomerellales</taxon>
        <taxon>Plectosphaerellaceae</taxon>
        <taxon>Plectosphaerella</taxon>
    </lineage>
</organism>
<evidence type="ECO:0000313" key="8">
    <source>
        <dbReference type="EMBL" id="KAH7347275.1"/>
    </source>
</evidence>
<name>A0A8K0T9S3_9PEZI</name>
<evidence type="ECO:0000256" key="3">
    <source>
        <dbReference type="ARBA" id="ARBA00022723"/>
    </source>
</evidence>
<proteinExistence type="inferred from homology"/>
<dbReference type="SUPFAM" id="SSF48264">
    <property type="entry name" value="Cytochrome P450"/>
    <property type="match status" value="1"/>
</dbReference>
<gene>
    <name evidence="8" type="ORF">B0T11DRAFT_313056</name>
</gene>
<dbReference type="InterPro" id="IPR036396">
    <property type="entry name" value="Cyt_P450_sf"/>
</dbReference>
<dbReference type="Gene3D" id="1.10.630.10">
    <property type="entry name" value="Cytochrome P450"/>
    <property type="match status" value="1"/>
</dbReference>
<dbReference type="GO" id="GO:0020037">
    <property type="term" value="F:heme binding"/>
    <property type="evidence" value="ECO:0007669"/>
    <property type="project" value="InterPro"/>
</dbReference>
<dbReference type="InterPro" id="IPR006058">
    <property type="entry name" value="2Fe2S_fd_BS"/>
</dbReference>
<keyword evidence="4" id="KW-0408">Iron</keyword>
<evidence type="ECO:0000259" key="6">
    <source>
        <dbReference type="PROSITE" id="PS51085"/>
    </source>
</evidence>
<dbReference type="GO" id="GO:0051537">
    <property type="term" value="F:2 iron, 2 sulfur cluster binding"/>
    <property type="evidence" value="ECO:0007669"/>
    <property type="project" value="UniProtKB-KW"/>
</dbReference>
<reference evidence="8" key="1">
    <citation type="journal article" date="2021" name="Nat. Commun.">
        <title>Genetic determinants of endophytism in the Arabidopsis root mycobiome.</title>
        <authorList>
            <person name="Mesny F."/>
            <person name="Miyauchi S."/>
            <person name="Thiergart T."/>
            <person name="Pickel B."/>
            <person name="Atanasova L."/>
            <person name="Karlsson M."/>
            <person name="Huettel B."/>
            <person name="Barry K.W."/>
            <person name="Haridas S."/>
            <person name="Chen C."/>
            <person name="Bauer D."/>
            <person name="Andreopoulos W."/>
            <person name="Pangilinan J."/>
            <person name="LaButti K."/>
            <person name="Riley R."/>
            <person name="Lipzen A."/>
            <person name="Clum A."/>
            <person name="Drula E."/>
            <person name="Henrissat B."/>
            <person name="Kohler A."/>
            <person name="Grigoriev I.V."/>
            <person name="Martin F.M."/>
            <person name="Hacquard S."/>
        </authorList>
    </citation>
    <scope>NUCLEOTIDE SEQUENCE</scope>
    <source>
        <strain evidence="8">MPI-CAGE-AT-0016</strain>
    </source>
</reference>
<dbReference type="SUPFAM" id="SSF63380">
    <property type="entry name" value="Riboflavin synthase domain-like"/>
    <property type="match status" value="1"/>
</dbReference>
<dbReference type="SUPFAM" id="SSF52343">
    <property type="entry name" value="Ferredoxin reductase-like, C-terminal NADP-linked domain"/>
    <property type="match status" value="1"/>
</dbReference>
<dbReference type="InterPro" id="IPR017972">
    <property type="entry name" value="Cyt_P450_CS"/>
</dbReference>
<dbReference type="InterPro" id="IPR036010">
    <property type="entry name" value="2Fe-2S_ferredoxin-like_sf"/>
</dbReference>
<dbReference type="GO" id="GO:0005506">
    <property type="term" value="F:iron ion binding"/>
    <property type="evidence" value="ECO:0007669"/>
    <property type="project" value="InterPro"/>
</dbReference>
<dbReference type="GO" id="GO:0016705">
    <property type="term" value="F:oxidoreductase activity, acting on paired donors, with incorporation or reduction of molecular oxygen"/>
    <property type="evidence" value="ECO:0007669"/>
    <property type="project" value="InterPro"/>
</dbReference>
<keyword evidence="9" id="KW-1185">Reference proteome</keyword>
<dbReference type="InterPro" id="IPR017938">
    <property type="entry name" value="Riboflavin_synthase-like_b-brl"/>
</dbReference>
<dbReference type="InterPro" id="IPR001128">
    <property type="entry name" value="Cyt_P450"/>
</dbReference>
<dbReference type="InterPro" id="IPR002397">
    <property type="entry name" value="Cyt_P450_B"/>
</dbReference>
<feature type="domain" description="FAD-binding FR-type" evidence="7">
    <location>
        <begin position="421"/>
        <end position="523"/>
    </location>
</feature>